<gene>
    <name evidence="2" type="ORF">H920_18720</name>
</gene>
<protein>
    <submittedName>
        <fullName evidence="2">Uncharacterized protein</fullName>
    </submittedName>
</protein>
<reference evidence="2 3" key="1">
    <citation type="submission" date="2013-11" db="EMBL/GenBank/DDBJ databases">
        <title>The Damaraland mole rat (Fukomys damarensis) genome and evolution of African mole rats.</title>
        <authorList>
            <person name="Gladyshev V.N."/>
            <person name="Fang X."/>
        </authorList>
    </citation>
    <scope>NUCLEOTIDE SEQUENCE [LARGE SCALE GENOMIC DNA]</scope>
    <source>
        <tissue evidence="2">Liver</tissue>
    </source>
</reference>
<keyword evidence="3" id="KW-1185">Reference proteome</keyword>
<evidence type="ECO:0000256" key="1">
    <source>
        <dbReference type="SAM" id="MobiDB-lite"/>
    </source>
</evidence>
<dbReference type="EMBL" id="KN124869">
    <property type="protein sequence ID" value="KFO19883.1"/>
    <property type="molecule type" value="Genomic_DNA"/>
</dbReference>
<accession>A0A091CQC8</accession>
<dbReference type="AlphaFoldDB" id="A0A091CQC8"/>
<sequence>MGSFSLPQFLFAPFPASLEASCNLAPSEVPATPSDNNTASANRHAPPGWGCSAGARGNRPAAGGACASGSQALPCIRLGPQTPGGAHDVPAPAELSPAAAALALSSGPQGLLGPVPLEAPANVTTCVHITFQVGPSRG</sequence>
<evidence type="ECO:0000313" key="2">
    <source>
        <dbReference type="EMBL" id="KFO19883.1"/>
    </source>
</evidence>
<name>A0A091CQC8_FUKDA</name>
<evidence type="ECO:0000313" key="3">
    <source>
        <dbReference type="Proteomes" id="UP000028990"/>
    </source>
</evidence>
<feature type="region of interest" description="Disordered" evidence="1">
    <location>
        <begin position="29"/>
        <end position="54"/>
    </location>
</feature>
<organism evidence="2 3">
    <name type="scientific">Fukomys damarensis</name>
    <name type="common">Damaraland mole rat</name>
    <name type="synonym">Cryptomys damarensis</name>
    <dbReference type="NCBI Taxonomy" id="885580"/>
    <lineage>
        <taxon>Eukaryota</taxon>
        <taxon>Metazoa</taxon>
        <taxon>Chordata</taxon>
        <taxon>Craniata</taxon>
        <taxon>Vertebrata</taxon>
        <taxon>Euteleostomi</taxon>
        <taxon>Mammalia</taxon>
        <taxon>Eutheria</taxon>
        <taxon>Euarchontoglires</taxon>
        <taxon>Glires</taxon>
        <taxon>Rodentia</taxon>
        <taxon>Hystricomorpha</taxon>
        <taxon>Bathyergidae</taxon>
        <taxon>Fukomys</taxon>
    </lineage>
</organism>
<proteinExistence type="predicted"/>
<dbReference type="Proteomes" id="UP000028990">
    <property type="component" value="Unassembled WGS sequence"/>
</dbReference>